<feature type="region of interest" description="Disordered" evidence="2">
    <location>
        <begin position="1"/>
        <end position="31"/>
    </location>
</feature>
<dbReference type="InterPro" id="IPR043376">
    <property type="entry name" value="NPG1-like"/>
</dbReference>
<keyword evidence="4" id="KW-1185">Reference proteome</keyword>
<name>A0A835BBA2_9POAL</name>
<evidence type="ECO:0000256" key="2">
    <source>
        <dbReference type="SAM" id="MobiDB-lite"/>
    </source>
</evidence>
<keyword evidence="1" id="KW-0802">TPR repeat</keyword>
<accession>A0A835BBA2</accession>
<dbReference type="Pfam" id="PF13181">
    <property type="entry name" value="TPR_8"/>
    <property type="match status" value="1"/>
</dbReference>
<dbReference type="PROSITE" id="PS50005">
    <property type="entry name" value="TPR"/>
    <property type="match status" value="1"/>
</dbReference>
<dbReference type="SUPFAM" id="SSF48452">
    <property type="entry name" value="TPR-like"/>
    <property type="match status" value="2"/>
</dbReference>
<gene>
    <name evidence="3" type="ORF">HU200_039995</name>
</gene>
<organism evidence="3 4">
    <name type="scientific">Digitaria exilis</name>
    <dbReference type="NCBI Taxonomy" id="1010633"/>
    <lineage>
        <taxon>Eukaryota</taxon>
        <taxon>Viridiplantae</taxon>
        <taxon>Streptophyta</taxon>
        <taxon>Embryophyta</taxon>
        <taxon>Tracheophyta</taxon>
        <taxon>Spermatophyta</taxon>
        <taxon>Magnoliopsida</taxon>
        <taxon>Liliopsida</taxon>
        <taxon>Poales</taxon>
        <taxon>Poaceae</taxon>
        <taxon>PACMAD clade</taxon>
        <taxon>Panicoideae</taxon>
        <taxon>Panicodae</taxon>
        <taxon>Paniceae</taxon>
        <taxon>Anthephorinae</taxon>
        <taxon>Digitaria</taxon>
    </lineage>
</organism>
<dbReference type="Proteomes" id="UP000636709">
    <property type="component" value="Unassembled WGS sequence"/>
</dbReference>
<feature type="compositionally biased region" description="Basic and acidic residues" evidence="2">
    <location>
        <begin position="1"/>
        <end position="12"/>
    </location>
</feature>
<reference evidence="3" key="1">
    <citation type="submission" date="2020-07" db="EMBL/GenBank/DDBJ databases">
        <title>Genome sequence and genetic diversity analysis of an under-domesticated orphan crop, white fonio (Digitaria exilis).</title>
        <authorList>
            <person name="Bennetzen J.L."/>
            <person name="Chen S."/>
            <person name="Ma X."/>
            <person name="Wang X."/>
            <person name="Yssel A.E.J."/>
            <person name="Chaluvadi S.R."/>
            <person name="Johnson M."/>
            <person name="Gangashetty P."/>
            <person name="Hamidou F."/>
            <person name="Sanogo M.D."/>
            <person name="Zwaenepoel A."/>
            <person name="Wallace J."/>
            <person name="Van De Peer Y."/>
            <person name="Van Deynze A."/>
        </authorList>
    </citation>
    <scope>NUCLEOTIDE SEQUENCE</scope>
    <source>
        <tissue evidence="3">Leaves</tissue>
    </source>
</reference>
<dbReference type="EMBL" id="JACEFO010001958">
    <property type="protein sequence ID" value="KAF8691944.1"/>
    <property type="molecule type" value="Genomic_DNA"/>
</dbReference>
<sequence>MEVDPESREEVVTLKPGGSSGSAFGVDSSSHPEGLSLNYEEARALLGRLEFQKGNVEDALRVFDGIDLQAAIRQFQPSLSDKTPSKKVRTKSEVPCFVSQNNPASLVLEAIYLKSLSLQKLGKSTEAANQCKSVLDSVECMFQNGTPDIELKLKETVNKSVELLPEAWKYAGSYYEALLSYRRALLTPWNLDDQCRTRVQKRFVSFLMYANIEWSPPSMTQPIEGTFLPNNNLEEAILLSIIVLRNYYDGKTHWDPSVMEHLTFALSLCREPFHLAKQLEEVLPGIYSRTERWCTLALCYYSAGQKDNALNFLRKSLNKLENPNDIVALLLAAKICSKVCHLAAEGVEYAGRVIAHAESLDYHLKSVGLHFLGTCLGKKSKVVSSDYQRSVLQTETLKSLAESITLNRYNADLIFDLGVEYGEQRNMNAALRCAKEFIEATGGSVSKGWRLLALVLSAQQRFSEAEVAIDAALDETVKWDQGSLLRVKAKLKVAQSSPMEAVEAYRTLLALVQAHKNSSQTTKMTLGEVDGSVSEFEIWQGLSNLYSSLSYWRDAEICLQKARTFKSYSATTLNAEGYMHEAHEHTKDALAAYVNAFSTELEHVPSKVAIGALLAKQGPRFLPAARSFLSDALRVEPTNRMAWLYLGKVHRSDGRITDAADCFQAAVMLEESDPVESFSSLP</sequence>
<dbReference type="AlphaFoldDB" id="A0A835BBA2"/>
<dbReference type="InterPro" id="IPR011990">
    <property type="entry name" value="TPR-like_helical_dom_sf"/>
</dbReference>
<dbReference type="OrthoDB" id="29013at2759"/>
<protein>
    <submittedName>
        <fullName evidence="3">Uncharacterized protein</fullName>
    </submittedName>
</protein>
<dbReference type="InterPro" id="IPR019734">
    <property type="entry name" value="TPR_rpt"/>
</dbReference>
<dbReference type="Gene3D" id="1.25.40.10">
    <property type="entry name" value="Tetratricopeptide repeat domain"/>
    <property type="match status" value="2"/>
</dbReference>
<evidence type="ECO:0000313" key="3">
    <source>
        <dbReference type="EMBL" id="KAF8691944.1"/>
    </source>
</evidence>
<evidence type="ECO:0000313" key="4">
    <source>
        <dbReference type="Proteomes" id="UP000636709"/>
    </source>
</evidence>
<dbReference type="SMART" id="SM00028">
    <property type="entry name" value="TPR"/>
    <property type="match status" value="5"/>
</dbReference>
<dbReference type="PANTHER" id="PTHR44102">
    <property type="entry name" value="PROTEIN NPG1"/>
    <property type="match status" value="1"/>
</dbReference>
<dbReference type="Pfam" id="PF13432">
    <property type="entry name" value="TPR_16"/>
    <property type="match status" value="1"/>
</dbReference>
<proteinExistence type="predicted"/>
<feature type="repeat" description="TPR" evidence="1">
    <location>
        <begin position="640"/>
        <end position="673"/>
    </location>
</feature>
<evidence type="ECO:0000256" key="1">
    <source>
        <dbReference type="PROSITE-ProRule" id="PRU00339"/>
    </source>
</evidence>
<comment type="caution">
    <text evidence="3">The sequence shown here is derived from an EMBL/GenBank/DDBJ whole genome shotgun (WGS) entry which is preliminary data.</text>
</comment>
<dbReference type="PANTHER" id="PTHR44102:SF3">
    <property type="entry name" value="PROTEIN MPCBP, PUTATIVE, EXPRESSED-RELATED"/>
    <property type="match status" value="1"/>
</dbReference>